<dbReference type="PANTHER" id="PTHR43736:SF1">
    <property type="entry name" value="DIHYDRONEOPTERIN TRIPHOSPHATE DIPHOSPHATASE"/>
    <property type="match status" value="1"/>
</dbReference>
<dbReference type="Proteomes" id="UP000292781">
    <property type="component" value="Unassembled WGS sequence"/>
</dbReference>
<protein>
    <submittedName>
        <fullName evidence="6">NUDIX domain-containing protein</fullName>
    </submittedName>
</protein>
<organism evidence="6 7">
    <name type="scientific">Siculibacillus lacustris</name>
    <dbReference type="NCBI Taxonomy" id="1549641"/>
    <lineage>
        <taxon>Bacteria</taxon>
        <taxon>Pseudomonadati</taxon>
        <taxon>Pseudomonadota</taxon>
        <taxon>Alphaproteobacteria</taxon>
        <taxon>Hyphomicrobiales</taxon>
        <taxon>Ancalomicrobiaceae</taxon>
        <taxon>Siculibacillus</taxon>
    </lineage>
</organism>
<dbReference type="InterPro" id="IPR015797">
    <property type="entry name" value="NUDIX_hydrolase-like_dom_sf"/>
</dbReference>
<evidence type="ECO:0000313" key="6">
    <source>
        <dbReference type="EMBL" id="TBW34426.1"/>
    </source>
</evidence>
<dbReference type="Gene3D" id="3.90.79.10">
    <property type="entry name" value="Nucleoside Triphosphate Pyrophosphohydrolase"/>
    <property type="match status" value="1"/>
</dbReference>
<dbReference type="AlphaFoldDB" id="A0A4Q9VH52"/>
<dbReference type="InterPro" id="IPR020476">
    <property type="entry name" value="Nudix_hydrolase"/>
</dbReference>
<evidence type="ECO:0000256" key="1">
    <source>
        <dbReference type="ARBA" id="ARBA00001946"/>
    </source>
</evidence>
<dbReference type="OrthoDB" id="9761969at2"/>
<dbReference type="PROSITE" id="PS51462">
    <property type="entry name" value="NUDIX"/>
    <property type="match status" value="1"/>
</dbReference>
<keyword evidence="2 3" id="KW-0378">Hydrolase</keyword>
<gene>
    <name evidence="6" type="ORF">EYW49_18480</name>
</gene>
<feature type="domain" description="Nudix hydrolase" evidence="5">
    <location>
        <begin position="7"/>
        <end position="135"/>
    </location>
</feature>
<comment type="caution">
    <text evidence="6">The sequence shown here is derived from an EMBL/GenBank/DDBJ whole genome shotgun (WGS) entry which is preliminary data.</text>
</comment>
<dbReference type="PROSITE" id="PS00893">
    <property type="entry name" value="NUDIX_BOX"/>
    <property type="match status" value="1"/>
</dbReference>
<dbReference type="PRINTS" id="PR00502">
    <property type="entry name" value="NUDIXFAMILY"/>
</dbReference>
<dbReference type="EMBL" id="SJFN01000034">
    <property type="protein sequence ID" value="TBW34426.1"/>
    <property type="molecule type" value="Genomic_DNA"/>
</dbReference>
<dbReference type="PANTHER" id="PTHR43736">
    <property type="entry name" value="ADP-RIBOSE PYROPHOSPHATASE"/>
    <property type="match status" value="1"/>
</dbReference>
<comment type="similarity">
    <text evidence="3">Belongs to the Nudix hydrolase family.</text>
</comment>
<evidence type="ECO:0000256" key="2">
    <source>
        <dbReference type="ARBA" id="ARBA00022801"/>
    </source>
</evidence>
<evidence type="ECO:0000256" key="3">
    <source>
        <dbReference type="RuleBase" id="RU003476"/>
    </source>
</evidence>
<dbReference type="GO" id="GO:0016787">
    <property type="term" value="F:hydrolase activity"/>
    <property type="evidence" value="ECO:0007669"/>
    <property type="project" value="UniProtKB-KW"/>
</dbReference>
<keyword evidence="7" id="KW-1185">Reference proteome</keyword>
<dbReference type="SUPFAM" id="SSF55811">
    <property type="entry name" value="Nudix"/>
    <property type="match status" value="1"/>
</dbReference>
<feature type="region of interest" description="Disordered" evidence="4">
    <location>
        <begin position="142"/>
        <end position="164"/>
    </location>
</feature>
<evidence type="ECO:0000313" key="7">
    <source>
        <dbReference type="Proteomes" id="UP000292781"/>
    </source>
</evidence>
<dbReference type="Pfam" id="PF00293">
    <property type="entry name" value="NUDIX"/>
    <property type="match status" value="1"/>
</dbReference>
<dbReference type="InterPro" id="IPR020084">
    <property type="entry name" value="NUDIX_hydrolase_CS"/>
</dbReference>
<dbReference type="CDD" id="cd04673">
    <property type="entry name" value="NUDIX_ADPRase"/>
    <property type="match status" value="1"/>
</dbReference>
<sequence>MDIPESRLRRGVSVCVFRGDRVLMIRRGKAPGIGLWAPVGGGIEAGESARDAALRETLEETGVTARIVGVSGRRLILRRDDDGLLGVDLIVHAAAWVAGEPVAGDDAAEARFVTDADLSRLDLMPGVLPFIRVARRLHDGQGPVGSVMQGASGSGAGDRDEGGG</sequence>
<dbReference type="InterPro" id="IPR000086">
    <property type="entry name" value="NUDIX_hydrolase_dom"/>
</dbReference>
<accession>A0A4Q9VH52</accession>
<proteinExistence type="inferred from homology"/>
<name>A0A4Q9VH52_9HYPH</name>
<evidence type="ECO:0000256" key="4">
    <source>
        <dbReference type="SAM" id="MobiDB-lite"/>
    </source>
</evidence>
<comment type="cofactor">
    <cofactor evidence="1">
        <name>Mg(2+)</name>
        <dbReference type="ChEBI" id="CHEBI:18420"/>
    </cofactor>
</comment>
<dbReference type="RefSeq" id="WP_131311111.1">
    <property type="nucleotide sequence ID" value="NZ_SJFN01000034.1"/>
</dbReference>
<evidence type="ECO:0000259" key="5">
    <source>
        <dbReference type="PROSITE" id="PS51462"/>
    </source>
</evidence>
<reference evidence="6 7" key="1">
    <citation type="submission" date="2019-02" db="EMBL/GenBank/DDBJ databases">
        <title>Siculibacillus lacustris gen. nov., sp. nov., a new rosette-forming bacterium isolated from a freshwater crater lake (Lake St. Ana, Romania).</title>
        <authorList>
            <person name="Felfoldi T."/>
            <person name="Marton Z."/>
            <person name="Szabo A."/>
            <person name="Mentes A."/>
            <person name="Boka K."/>
            <person name="Marialigeti K."/>
            <person name="Mathe I."/>
            <person name="Koncz M."/>
            <person name="Schumann P."/>
            <person name="Toth E."/>
        </authorList>
    </citation>
    <scope>NUCLEOTIDE SEQUENCE [LARGE SCALE GENOMIC DNA]</scope>
    <source>
        <strain evidence="6 7">SA-279</strain>
    </source>
</reference>